<dbReference type="RefSeq" id="WP_244294228.1">
    <property type="nucleotide sequence ID" value="NZ_BAAAQH010000012.1"/>
</dbReference>
<evidence type="ECO:0000256" key="1">
    <source>
        <dbReference type="ARBA" id="ARBA00004651"/>
    </source>
</evidence>
<evidence type="ECO:0000313" key="11">
    <source>
        <dbReference type="Proteomes" id="UP000315460"/>
    </source>
</evidence>
<comment type="similarity">
    <text evidence="2">Belongs to the binding-protein-dependent transport system permease family. FecCD subfamily.</text>
</comment>
<evidence type="ECO:0000256" key="8">
    <source>
        <dbReference type="SAM" id="MobiDB-lite"/>
    </source>
</evidence>
<comment type="caution">
    <text evidence="10">The sequence shown here is derived from an EMBL/GenBank/DDBJ whole genome shotgun (WGS) entry which is preliminary data.</text>
</comment>
<feature type="transmembrane region" description="Helical" evidence="9">
    <location>
        <begin position="137"/>
        <end position="158"/>
    </location>
</feature>
<feature type="transmembrane region" description="Helical" evidence="9">
    <location>
        <begin position="164"/>
        <end position="182"/>
    </location>
</feature>
<reference evidence="10 11" key="1">
    <citation type="submission" date="2017-05" db="EMBL/GenBank/DDBJ databases">
        <authorList>
            <person name="Varghese N."/>
            <person name="Submissions S."/>
        </authorList>
    </citation>
    <scope>NUCLEOTIDE SEQUENCE [LARGE SCALE GENOMIC DNA]</scope>
    <source>
        <strain evidence="10 11">DSM 45139</strain>
    </source>
</reference>
<evidence type="ECO:0000256" key="6">
    <source>
        <dbReference type="ARBA" id="ARBA00022989"/>
    </source>
</evidence>
<keyword evidence="6 9" id="KW-1133">Transmembrane helix</keyword>
<evidence type="ECO:0000256" key="7">
    <source>
        <dbReference type="ARBA" id="ARBA00023136"/>
    </source>
</evidence>
<dbReference type="CDD" id="cd06550">
    <property type="entry name" value="TM_ABC_iron-siderophores_like"/>
    <property type="match status" value="1"/>
</dbReference>
<dbReference type="InterPro" id="IPR000522">
    <property type="entry name" value="ABC_transptr_permease_BtuC"/>
</dbReference>
<feature type="transmembrane region" description="Helical" evidence="9">
    <location>
        <begin position="342"/>
        <end position="363"/>
    </location>
</feature>
<dbReference type="Pfam" id="PF01032">
    <property type="entry name" value="FecCD"/>
    <property type="match status" value="1"/>
</dbReference>
<dbReference type="Proteomes" id="UP000315460">
    <property type="component" value="Unassembled WGS sequence"/>
</dbReference>
<evidence type="ECO:0000256" key="9">
    <source>
        <dbReference type="SAM" id="Phobius"/>
    </source>
</evidence>
<name>A0ABY1N0P3_9ACTN</name>
<dbReference type="EMBL" id="FXTG01000003">
    <property type="protein sequence ID" value="SMO67710.1"/>
    <property type="molecule type" value="Genomic_DNA"/>
</dbReference>
<feature type="transmembrane region" description="Helical" evidence="9">
    <location>
        <begin position="235"/>
        <end position="251"/>
    </location>
</feature>
<evidence type="ECO:0000256" key="2">
    <source>
        <dbReference type="ARBA" id="ARBA00007935"/>
    </source>
</evidence>
<dbReference type="PANTHER" id="PTHR30472:SF24">
    <property type="entry name" value="FERRIC ENTEROBACTIN TRANSPORT SYSTEM PERMEASE PROTEIN FEPG"/>
    <property type="match status" value="1"/>
</dbReference>
<dbReference type="Gene3D" id="1.10.3470.10">
    <property type="entry name" value="ABC transporter involved in vitamin B12 uptake, BtuC"/>
    <property type="match status" value="1"/>
</dbReference>
<feature type="transmembrane region" description="Helical" evidence="9">
    <location>
        <begin position="50"/>
        <end position="75"/>
    </location>
</feature>
<keyword evidence="11" id="KW-1185">Reference proteome</keyword>
<keyword evidence="7 9" id="KW-0472">Membrane</keyword>
<keyword evidence="5 9" id="KW-0812">Transmembrane</keyword>
<keyword evidence="4" id="KW-1003">Cell membrane</keyword>
<accession>A0ABY1N0P3</accession>
<dbReference type="PANTHER" id="PTHR30472">
    <property type="entry name" value="FERRIC ENTEROBACTIN TRANSPORT SYSTEM PERMEASE PROTEIN"/>
    <property type="match status" value="1"/>
</dbReference>
<feature type="transmembrane region" description="Helical" evidence="9">
    <location>
        <begin position="189"/>
        <end position="208"/>
    </location>
</feature>
<dbReference type="SUPFAM" id="SSF81345">
    <property type="entry name" value="ABC transporter involved in vitamin B12 uptake, BtuC"/>
    <property type="match status" value="1"/>
</dbReference>
<evidence type="ECO:0000313" key="10">
    <source>
        <dbReference type="EMBL" id="SMO67710.1"/>
    </source>
</evidence>
<evidence type="ECO:0000256" key="4">
    <source>
        <dbReference type="ARBA" id="ARBA00022475"/>
    </source>
</evidence>
<organism evidence="10 11">
    <name type="scientific">Dietzia kunjamensis subsp. schimae</name>
    <dbReference type="NCBI Taxonomy" id="498198"/>
    <lineage>
        <taxon>Bacteria</taxon>
        <taxon>Bacillati</taxon>
        <taxon>Actinomycetota</taxon>
        <taxon>Actinomycetes</taxon>
        <taxon>Mycobacteriales</taxon>
        <taxon>Dietziaceae</taxon>
        <taxon>Dietzia</taxon>
    </lineage>
</organism>
<protein>
    <submittedName>
        <fullName evidence="10">Iron complex transport system permease protein</fullName>
    </submittedName>
</protein>
<evidence type="ECO:0000256" key="5">
    <source>
        <dbReference type="ARBA" id="ARBA00022692"/>
    </source>
</evidence>
<comment type="subcellular location">
    <subcellularLocation>
        <location evidence="1">Cell membrane</location>
        <topology evidence="1">Multi-pass membrane protein</topology>
    </subcellularLocation>
</comment>
<evidence type="ECO:0000256" key="3">
    <source>
        <dbReference type="ARBA" id="ARBA00022448"/>
    </source>
</evidence>
<sequence>MTPSARAGTPLQPGQARPTTKAQPAGAALPTGERLITAGGFAVRLHLRTAWVTAALAVVVVILVAASLVVGEYVISVPDAVATLLGDAPDRTTDFFIHERRLPRALVALAVGAALATSGTLFCALTRNPLASPDIIGITQGASAGGATVILVLGGGIAQVATGALAGAALTTGFILALTWWRGLSGARLVLLGVALGALAMAYVAHLLSRGFVASAVTAQIWLTGSLQGRGWSELWPLAWVLLVASVVIASRSRAMRALALGDDVAVALGVRLRSTRLILLAAATVLAGAAVATAGPISFVALVAPHLSRLLTRSDRVLPAALLGGVLLLASDLVAQHAFALPLPVGVVTVVLGGLFFLGLLWREGRRG</sequence>
<dbReference type="InterPro" id="IPR037294">
    <property type="entry name" value="ABC_BtuC-like"/>
</dbReference>
<feature type="transmembrane region" description="Helical" evidence="9">
    <location>
        <begin position="278"/>
        <end position="305"/>
    </location>
</feature>
<feature type="region of interest" description="Disordered" evidence="8">
    <location>
        <begin position="1"/>
        <end position="27"/>
    </location>
</feature>
<feature type="transmembrane region" description="Helical" evidence="9">
    <location>
        <begin position="105"/>
        <end position="125"/>
    </location>
</feature>
<proteinExistence type="inferred from homology"/>
<gene>
    <name evidence="10" type="ORF">SAMN06265174_103288</name>
</gene>
<keyword evidence="3" id="KW-0813">Transport</keyword>